<organism evidence="1 2">
    <name type="scientific">Salinimicrobium tongyeongense</name>
    <dbReference type="NCBI Taxonomy" id="2809707"/>
    <lineage>
        <taxon>Bacteria</taxon>
        <taxon>Pseudomonadati</taxon>
        <taxon>Bacteroidota</taxon>
        <taxon>Flavobacteriia</taxon>
        <taxon>Flavobacteriales</taxon>
        <taxon>Flavobacteriaceae</taxon>
        <taxon>Salinimicrobium</taxon>
    </lineage>
</organism>
<name>A0ABY6NPK4_9FLAO</name>
<dbReference type="Gene3D" id="3.40.50.1820">
    <property type="entry name" value="alpha/beta hydrolase"/>
    <property type="match status" value="1"/>
</dbReference>
<dbReference type="SUPFAM" id="SSF53474">
    <property type="entry name" value="alpha/beta-Hydrolases"/>
    <property type="match status" value="1"/>
</dbReference>
<dbReference type="EMBL" id="CP069620">
    <property type="protein sequence ID" value="UZH54611.1"/>
    <property type="molecule type" value="Genomic_DNA"/>
</dbReference>
<evidence type="ECO:0000313" key="1">
    <source>
        <dbReference type="EMBL" id="UZH54611.1"/>
    </source>
</evidence>
<proteinExistence type="predicted"/>
<dbReference type="RefSeq" id="WP_265162939.1">
    <property type="nucleotide sequence ID" value="NZ_CP069620.1"/>
</dbReference>
<dbReference type="Proteomes" id="UP001163981">
    <property type="component" value="Chromosome"/>
</dbReference>
<dbReference type="InterPro" id="IPR029058">
    <property type="entry name" value="AB_hydrolase_fold"/>
</dbReference>
<evidence type="ECO:0000313" key="2">
    <source>
        <dbReference type="Proteomes" id="UP001163981"/>
    </source>
</evidence>
<keyword evidence="2" id="KW-1185">Reference proteome</keyword>
<protein>
    <recommendedName>
        <fullName evidence="3">Alpha/beta hydrolase</fullName>
    </recommendedName>
</protein>
<sequence>MIFFLFLSLQVSAQEFLVKKGIVVDSLKVSDTLNDSYALYLPTTYQNERLWPVIFVFDGQGRGKPAAQLFRSTAEEQEYIIVSSNDIHEENSLEDNALIAARLVQHVAGILPLDSRQIASVGSMTGGKVASSLPLIFENLLGVVAVGDHWVNFKLLDNKSNFVFIGVVGDEQFSGPGMKSTAEALSQLRFPTQIYTYSGDEEWPVPQIIYSAVGSLTLESMRKRYRVLNNQLIEQLYRQDMARVNSLMSQNQLLNAEGLLEVMKEKYKGLASMAEVNSKQNQLLRSRNYEQQKRQQETYSQKESRLLNDFVYYLEEDIRTANFENLGWWNYQKNQLDSLAQKKTAESKMALRLKDFINEYVALKRQDMSKTRVPLESRLIANMIQTIFDPRAFDAYRNIISLSAQDNDFPTAYFYLEEMLKHGYKDMQGLYNIEGTLGLRLTPEYNQLIESYLGESKFYDAETGSQK</sequence>
<evidence type="ECO:0008006" key="3">
    <source>
        <dbReference type="Google" id="ProtNLM"/>
    </source>
</evidence>
<reference evidence="1" key="1">
    <citation type="submission" date="2021-02" db="EMBL/GenBank/DDBJ databases">
        <title>Salinimicrobium sp. nov. isolated from seawater in Tongyeong, Republic of Korea.</title>
        <authorList>
            <person name="Lee S.-J."/>
        </authorList>
    </citation>
    <scope>NUCLEOTIDE SEQUENCE</scope>
    <source>
        <strain evidence="1">HN-2-9-2</strain>
    </source>
</reference>
<accession>A0ABY6NPK4</accession>
<gene>
    <name evidence="1" type="ORF">JRG66_11595</name>
</gene>